<dbReference type="InterPro" id="IPR016181">
    <property type="entry name" value="Acyl_CoA_acyltransferase"/>
</dbReference>
<dbReference type="PANTHER" id="PTHR42791:SF1">
    <property type="entry name" value="N-ACETYLTRANSFERASE DOMAIN-CONTAINING PROTEIN"/>
    <property type="match status" value="1"/>
</dbReference>
<dbReference type="AlphaFoldDB" id="A0AAN6PH42"/>
<dbReference type="Gene3D" id="3.40.630.30">
    <property type="match status" value="1"/>
</dbReference>
<dbReference type="Proteomes" id="UP001303115">
    <property type="component" value="Unassembled WGS sequence"/>
</dbReference>
<evidence type="ECO:0000256" key="1">
    <source>
        <dbReference type="SAM" id="MobiDB-lite"/>
    </source>
</evidence>
<dbReference type="PROSITE" id="PS51186">
    <property type="entry name" value="GNAT"/>
    <property type="match status" value="1"/>
</dbReference>
<evidence type="ECO:0000259" key="2">
    <source>
        <dbReference type="PROSITE" id="PS51186"/>
    </source>
</evidence>
<comment type="caution">
    <text evidence="3">The sequence shown here is derived from an EMBL/GenBank/DDBJ whole genome shotgun (WGS) entry which is preliminary data.</text>
</comment>
<name>A0AAN6PH42_9PEZI</name>
<organism evidence="3 4">
    <name type="scientific">Parachaetomium inaequale</name>
    <dbReference type="NCBI Taxonomy" id="2588326"/>
    <lineage>
        <taxon>Eukaryota</taxon>
        <taxon>Fungi</taxon>
        <taxon>Dikarya</taxon>
        <taxon>Ascomycota</taxon>
        <taxon>Pezizomycotina</taxon>
        <taxon>Sordariomycetes</taxon>
        <taxon>Sordariomycetidae</taxon>
        <taxon>Sordariales</taxon>
        <taxon>Chaetomiaceae</taxon>
        <taxon>Parachaetomium</taxon>
    </lineage>
</organism>
<proteinExistence type="predicted"/>
<dbReference type="CDD" id="cd04301">
    <property type="entry name" value="NAT_SF"/>
    <property type="match status" value="1"/>
</dbReference>
<dbReference type="SUPFAM" id="SSF55729">
    <property type="entry name" value="Acyl-CoA N-acyltransferases (Nat)"/>
    <property type="match status" value="1"/>
</dbReference>
<dbReference type="EMBL" id="MU854410">
    <property type="protein sequence ID" value="KAK4039106.1"/>
    <property type="molecule type" value="Genomic_DNA"/>
</dbReference>
<sequence>MAPSVSSTSTSTSSTSSSSSTSSTSSSTTAAAATVTVVHHHRHHHHATRTKQRSLVPARWKEVRVVGMAECREAALTLAHAFAADDYARYLVDGQHSSSSAGESDGDDDGGGEDLTAEEAKWRLHVDILTYTVASHCMSGLVTAVGPECDSVALWVPPGKHLDGWWTQLRSGAWRLYFQLSPEGRRRYFDEIVPLLHDTKVDILGPRDDDAWYLVYLGTRPNSQGRGYAARLLQDMMARADAENRPVYLESSSQANNAYYEKFGFEVQRDVFLERGPVPVRLSIMVREPRVPGCKVAYASPSPMMAKKKFVVVGAKGLMG</sequence>
<dbReference type="PANTHER" id="PTHR42791">
    <property type="entry name" value="GNAT FAMILY ACETYLTRANSFERASE"/>
    <property type="match status" value="1"/>
</dbReference>
<dbReference type="InterPro" id="IPR052523">
    <property type="entry name" value="Trichothecene_AcTrans"/>
</dbReference>
<reference evidence="4" key="1">
    <citation type="journal article" date="2023" name="Mol. Phylogenet. Evol.">
        <title>Genome-scale phylogeny and comparative genomics of the fungal order Sordariales.</title>
        <authorList>
            <person name="Hensen N."/>
            <person name="Bonometti L."/>
            <person name="Westerberg I."/>
            <person name="Brannstrom I.O."/>
            <person name="Guillou S."/>
            <person name="Cros-Aarteil S."/>
            <person name="Calhoun S."/>
            <person name="Haridas S."/>
            <person name="Kuo A."/>
            <person name="Mondo S."/>
            <person name="Pangilinan J."/>
            <person name="Riley R."/>
            <person name="LaButti K."/>
            <person name="Andreopoulos B."/>
            <person name="Lipzen A."/>
            <person name="Chen C."/>
            <person name="Yan M."/>
            <person name="Daum C."/>
            <person name="Ng V."/>
            <person name="Clum A."/>
            <person name="Steindorff A."/>
            <person name="Ohm R.A."/>
            <person name="Martin F."/>
            <person name="Silar P."/>
            <person name="Natvig D.O."/>
            <person name="Lalanne C."/>
            <person name="Gautier V."/>
            <person name="Ament-Velasquez S.L."/>
            <person name="Kruys A."/>
            <person name="Hutchinson M.I."/>
            <person name="Powell A.J."/>
            <person name="Barry K."/>
            <person name="Miller A.N."/>
            <person name="Grigoriev I.V."/>
            <person name="Debuchy R."/>
            <person name="Gladieux P."/>
            <person name="Hiltunen Thoren M."/>
            <person name="Johannesson H."/>
        </authorList>
    </citation>
    <scope>NUCLEOTIDE SEQUENCE [LARGE SCALE GENOMIC DNA]</scope>
    <source>
        <strain evidence="4">CBS 284.82</strain>
    </source>
</reference>
<keyword evidence="4" id="KW-1185">Reference proteome</keyword>
<dbReference type="Pfam" id="PF13508">
    <property type="entry name" value="Acetyltransf_7"/>
    <property type="match status" value="1"/>
</dbReference>
<evidence type="ECO:0000313" key="3">
    <source>
        <dbReference type="EMBL" id="KAK4039106.1"/>
    </source>
</evidence>
<evidence type="ECO:0000313" key="4">
    <source>
        <dbReference type="Proteomes" id="UP001303115"/>
    </source>
</evidence>
<accession>A0AAN6PH42</accession>
<gene>
    <name evidence="3" type="ORF">C8A01DRAFT_47378</name>
</gene>
<dbReference type="InterPro" id="IPR000182">
    <property type="entry name" value="GNAT_dom"/>
</dbReference>
<feature type="region of interest" description="Disordered" evidence="1">
    <location>
        <begin position="1"/>
        <end position="32"/>
    </location>
</feature>
<dbReference type="GO" id="GO:0016747">
    <property type="term" value="F:acyltransferase activity, transferring groups other than amino-acyl groups"/>
    <property type="evidence" value="ECO:0007669"/>
    <property type="project" value="InterPro"/>
</dbReference>
<protein>
    <submittedName>
        <fullName evidence="3">Puromycin N-acetyltransferase</fullName>
    </submittedName>
</protein>
<feature type="domain" description="N-acetyltransferase" evidence="2">
    <location>
        <begin position="152"/>
        <end position="287"/>
    </location>
</feature>